<proteinExistence type="predicted"/>
<dbReference type="Proteomes" id="UP000321899">
    <property type="component" value="Unassembled WGS sequence"/>
</dbReference>
<dbReference type="PRINTS" id="PR00609">
    <property type="entry name" value="CYTOCHROMEC3"/>
</dbReference>
<evidence type="ECO:0000313" key="9">
    <source>
        <dbReference type="Proteomes" id="UP000321899"/>
    </source>
</evidence>
<comment type="cofactor">
    <cofactor evidence="6">
        <name>heme c</name>
        <dbReference type="ChEBI" id="CHEBI:61717"/>
    </cofactor>
    <text evidence="6">Binds 4 heme c groups covalently per monomer.</text>
</comment>
<dbReference type="InterPro" id="IPR002322">
    <property type="entry name" value="Cyt_c_III"/>
</dbReference>
<dbReference type="Pfam" id="PF02085">
    <property type="entry name" value="Cytochrom_CIII"/>
    <property type="match status" value="1"/>
</dbReference>
<dbReference type="InterPro" id="IPR020942">
    <property type="entry name" value="Cyt_c_III_dom"/>
</dbReference>
<feature type="binding site" description="axial binding residue" evidence="6">
    <location>
        <position position="65"/>
    </location>
    <ligand>
        <name>heme c</name>
        <dbReference type="ChEBI" id="CHEBI:61717"/>
        <label>1</label>
    </ligand>
    <ligandPart>
        <name>Fe</name>
        <dbReference type="ChEBI" id="CHEBI:18248"/>
    </ligandPart>
</feature>
<evidence type="ECO:0000256" key="3">
    <source>
        <dbReference type="ARBA" id="ARBA00022723"/>
    </source>
</evidence>
<feature type="binding site" description="axial binding residue" evidence="6">
    <location>
        <position position="102"/>
    </location>
    <ligand>
        <name>heme c</name>
        <dbReference type="ChEBI" id="CHEBI:61717"/>
        <label>1</label>
    </ligand>
    <ligandPart>
        <name>Fe</name>
        <dbReference type="ChEBI" id="CHEBI:18248"/>
    </ligandPart>
</feature>
<keyword evidence="3 6" id="KW-0479">Metal-binding</keyword>
<keyword evidence="2 6" id="KW-0349">Heme</keyword>
<evidence type="ECO:0000256" key="6">
    <source>
        <dbReference type="PIRSR" id="PIRSR602322-1"/>
    </source>
</evidence>
<feature type="binding site" description="axial binding residue" evidence="6">
    <location>
        <position position="105"/>
    </location>
    <ligand>
        <name>heme c</name>
        <dbReference type="ChEBI" id="CHEBI:61717"/>
        <label>1</label>
    </ligand>
    <ligandPart>
        <name>Fe</name>
        <dbReference type="ChEBI" id="CHEBI:18248"/>
    </ligandPart>
</feature>
<dbReference type="GO" id="GO:0046872">
    <property type="term" value="F:metal ion binding"/>
    <property type="evidence" value="ECO:0007669"/>
    <property type="project" value="UniProtKB-KW"/>
</dbReference>
<dbReference type="CDD" id="cd08168">
    <property type="entry name" value="Cytochrom_C3"/>
    <property type="match status" value="1"/>
</dbReference>
<dbReference type="OrthoDB" id="9807368at2"/>
<feature type="binding site" description="axial binding residue" evidence="6">
    <location>
        <position position="78"/>
    </location>
    <ligand>
        <name>heme c</name>
        <dbReference type="ChEBI" id="CHEBI:61717"/>
        <label>1</label>
    </ligand>
    <ligandPart>
        <name>Fe</name>
        <dbReference type="ChEBI" id="CHEBI:18248"/>
    </ligandPart>
</feature>
<dbReference type="Gene3D" id="3.90.10.10">
    <property type="entry name" value="Cytochrome C3"/>
    <property type="match status" value="1"/>
</dbReference>
<feature type="binding site" description="axial binding residue" evidence="6">
    <location>
        <position position="119"/>
    </location>
    <ligand>
        <name>heme c</name>
        <dbReference type="ChEBI" id="CHEBI:61717"/>
        <label>1</label>
    </ligand>
    <ligandPart>
        <name>Fe</name>
        <dbReference type="ChEBI" id="CHEBI:18248"/>
    </ligandPart>
</feature>
<evidence type="ECO:0000259" key="7">
    <source>
        <dbReference type="Pfam" id="PF02085"/>
    </source>
</evidence>
<comment type="caution">
    <text evidence="8">The sequence shown here is derived from an EMBL/GenBank/DDBJ whole genome shotgun (WGS) entry which is preliminary data.</text>
</comment>
<organism evidence="8 9">
    <name type="scientific">Desulfobotulus mexicanus</name>
    <dbReference type="NCBI Taxonomy" id="2586642"/>
    <lineage>
        <taxon>Bacteria</taxon>
        <taxon>Pseudomonadati</taxon>
        <taxon>Thermodesulfobacteriota</taxon>
        <taxon>Desulfobacteria</taxon>
        <taxon>Desulfobacterales</taxon>
        <taxon>Desulfobacteraceae</taxon>
        <taxon>Desulfobotulus</taxon>
    </lineage>
</organism>
<evidence type="ECO:0000256" key="2">
    <source>
        <dbReference type="ARBA" id="ARBA00022617"/>
    </source>
</evidence>
<accession>A0A5S5MD50</accession>
<feature type="binding site" description="axial binding residue" evidence="6">
    <location>
        <position position="66"/>
    </location>
    <ligand>
        <name>heme c</name>
        <dbReference type="ChEBI" id="CHEBI:61717"/>
        <label>1</label>
    </ligand>
    <ligandPart>
        <name>Fe</name>
        <dbReference type="ChEBI" id="CHEBI:18248"/>
    </ligandPart>
</feature>
<dbReference type="EMBL" id="VDMB01000026">
    <property type="protein sequence ID" value="TYT73555.1"/>
    <property type="molecule type" value="Genomic_DNA"/>
</dbReference>
<feature type="binding site" description="axial binding residue" evidence="6">
    <location>
        <position position="82"/>
    </location>
    <ligand>
        <name>heme c</name>
        <dbReference type="ChEBI" id="CHEBI:61717"/>
        <label>1</label>
    </ligand>
    <ligandPart>
        <name>Fe</name>
        <dbReference type="ChEBI" id="CHEBI:18248"/>
    </ligandPart>
</feature>
<dbReference type="GO" id="GO:0009055">
    <property type="term" value="F:electron transfer activity"/>
    <property type="evidence" value="ECO:0007669"/>
    <property type="project" value="InterPro"/>
</dbReference>
<dbReference type="GO" id="GO:0020037">
    <property type="term" value="F:heme binding"/>
    <property type="evidence" value="ECO:0007669"/>
    <property type="project" value="InterPro"/>
</dbReference>
<feature type="binding site" description="axial binding residue" evidence="6">
    <location>
        <position position="81"/>
    </location>
    <ligand>
        <name>heme c</name>
        <dbReference type="ChEBI" id="CHEBI:61717"/>
        <label>1</label>
    </ligand>
    <ligandPart>
        <name>Fe</name>
        <dbReference type="ChEBI" id="CHEBI:18248"/>
    </ligandPart>
</feature>
<feature type="binding site" description="axial binding residue" evidence="6">
    <location>
        <position position="51"/>
    </location>
    <ligand>
        <name>heme c</name>
        <dbReference type="ChEBI" id="CHEBI:61717"/>
        <label>1</label>
    </ligand>
    <ligandPart>
        <name>Fe</name>
        <dbReference type="ChEBI" id="CHEBI:18248"/>
    </ligandPart>
</feature>
<protein>
    <submittedName>
        <fullName evidence="8">Cytochrome c3 family protein</fullName>
    </submittedName>
</protein>
<dbReference type="SUPFAM" id="SSF48695">
    <property type="entry name" value="Multiheme cytochromes"/>
    <property type="match status" value="1"/>
</dbReference>
<feature type="binding site" description="axial binding residue" evidence="6">
    <location>
        <position position="62"/>
    </location>
    <ligand>
        <name>heme c</name>
        <dbReference type="ChEBI" id="CHEBI:61717"/>
        <label>1</label>
    </ligand>
    <ligandPart>
        <name>Fe</name>
        <dbReference type="ChEBI" id="CHEBI:18248"/>
    </ligandPart>
</feature>
<keyword evidence="5 6" id="KW-0408">Iron</keyword>
<name>A0A5S5MD50_9BACT</name>
<evidence type="ECO:0000313" key="8">
    <source>
        <dbReference type="EMBL" id="TYT73555.1"/>
    </source>
</evidence>
<keyword evidence="9" id="KW-1185">Reference proteome</keyword>
<gene>
    <name evidence="8" type="ORF">FIM25_14600</name>
</gene>
<keyword evidence="4" id="KW-0249">Electron transport</keyword>
<feature type="binding site" description="axial binding residue" evidence="6">
    <location>
        <position position="106"/>
    </location>
    <ligand>
        <name>heme c</name>
        <dbReference type="ChEBI" id="CHEBI:61717"/>
        <label>1</label>
    </ligand>
    <ligandPart>
        <name>Fe</name>
        <dbReference type="ChEBI" id="CHEBI:18248"/>
    </ligandPart>
</feature>
<keyword evidence="1" id="KW-0813">Transport</keyword>
<evidence type="ECO:0000256" key="5">
    <source>
        <dbReference type="ARBA" id="ARBA00023004"/>
    </source>
</evidence>
<feature type="binding site" description="axial binding residue" evidence="6">
    <location>
        <position position="120"/>
    </location>
    <ligand>
        <name>heme c</name>
        <dbReference type="ChEBI" id="CHEBI:61717"/>
        <label>1</label>
    </ligand>
    <ligandPart>
        <name>Fe</name>
        <dbReference type="ChEBI" id="CHEBI:18248"/>
    </ligandPart>
</feature>
<dbReference type="RefSeq" id="WP_139450598.1">
    <property type="nucleotide sequence ID" value="NZ_VDMB01000026.1"/>
</dbReference>
<feature type="binding site" description="axial binding residue" evidence="6">
    <location>
        <position position="54"/>
    </location>
    <ligand>
        <name>heme c</name>
        <dbReference type="ChEBI" id="CHEBI:61717"/>
        <label>3</label>
    </ligand>
    <ligandPart>
        <name>Fe</name>
        <dbReference type="ChEBI" id="CHEBI:18248"/>
    </ligandPart>
</feature>
<feature type="binding site" description="axial binding residue" evidence="6">
    <location>
        <position position="116"/>
    </location>
    <ligand>
        <name>heme c</name>
        <dbReference type="ChEBI" id="CHEBI:61717"/>
        <label>1</label>
    </ligand>
    <ligandPart>
        <name>Fe</name>
        <dbReference type="ChEBI" id="CHEBI:18248"/>
    </ligandPart>
</feature>
<feature type="domain" description="Class III cytochrome C" evidence="7">
    <location>
        <begin position="42"/>
        <end position="120"/>
    </location>
</feature>
<sequence>MQHLPPKKLLAIAIVLSLLGFGAYTLFPAQPPMEPVRILFEGKAGNVLFDHQIHSEDYGLDCASCHHNLDYGDDTFSCLVCHEKDSEDPFMLSYMDALHDQCIQCHEDEQAGPVDCAACHSR</sequence>
<feature type="binding site" description="covalent" evidence="6">
    <location>
        <position position="67"/>
    </location>
    <ligand>
        <name>heme c</name>
        <dbReference type="ChEBI" id="CHEBI:61717"/>
        <label>1</label>
    </ligand>
</feature>
<dbReference type="AlphaFoldDB" id="A0A5S5MD50"/>
<evidence type="ECO:0000256" key="1">
    <source>
        <dbReference type="ARBA" id="ARBA00022448"/>
    </source>
</evidence>
<evidence type="ECO:0000256" key="4">
    <source>
        <dbReference type="ARBA" id="ARBA00022982"/>
    </source>
</evidence>
<reference evidence="8 9" key="1">
    <citation type="submission" date="2019-06" db="EMBL/GenBank/DDBJ databases">
        <title>Desulfobotulus mexicanus sp. nov., a novel sulfate-reducing bacterium isolated from the sediment of an alkaline crater lake in Mexico.</title>
        <authorList>
            <person name="Hirschler-Rea A."/>
        </authorList>
    </citation>
    <scope>NUCLEOTIDE SEQUENCE [LARGE SCALE GENOMIC DNA]</scope>
    <source>
        <strain evidence="8 9">PAR22N</strain>
    </source>
</reference>
<dbReference type="InterPro" id="IPR036280">
    <property type="entry name" value="Multihaem_cyt_sf"/>
</dbReference>